<evidence type="ECO:0000313" key="2">
    <source>
        <dbReference type="Proteomes" id="UP000178043"/>
    </source>
</evidence>
<gene>
    <name evidence="1" type="ORF">A2606_02045</name>
</gene>
<protein>
    <submittedName>
        <fullName evidence="1">Uncharacterized protein</fullName>
    </submittedName>
</protein>
<comment type="caution">
    <text evidence="1">The sequence shown here is derived from an EMBL/GenBank/DDBJ whole genome shotgun (WGS) entry which is preliminary data.</text>
</comment>
<organism evidence="1 2">
    <name type="scientific">Candidatus Yanofskybacteria bacterium RIFOXYD1_FULL_42_10</name>
    <dbReference type="NCBI Taxonomy" id="1802718"/>
    <lineage>
        <taxon>Bacteria</taxon>
        <taxon>Candidatus Yanofskyibacteriota</taxon>
    </lineage>
</organism>
<proteinExistence type="predicted"/>
<accession>A0A1F8HUF8</accession>
<evidence type="ECO:0000313" key="1">
    <source>
        <dbReference type="EMBL" id="OGN41234.1"/>
    </source>
</evidence>
<dbReference type="Proteomes" id="UP000178043">
    <property type="component" value="Unassembled WGS sequence"/>
</dbReference>
<dbReference type="AlphaFoldDB" id="A0A1F8HUF8"/>
<name>A0A1F8HUF8_9BACT</name>
<reference evidence="1 2" key="1">
    <citation type="journal article" date="2016" name="Nat. Commun.">
        <title>Thousands of microbial genomes shed light on interconnected biogeochemical processes in an aquifer system.</title>
        <authorList>
            <person name="Anantharaman K."/>
            <person name="Brown C.T."/>
            <person name="Hug L.A."/>
            <person name="Sharon I."/>
            <person name="Castelle C.J."/>
            <person name="Probst A.J."/>
            <person name="Thomas B.C."/>
            <person name="Singh A."/>
            <person name="Wilkins M.J."/>
            <person name="Karaoz U."/>
            <person name="Brodie E.L."/>
            <person name="Williams K.H."/>
            <person name="Hubbard S.S."/>
            <person name="Banfield J.F."/>
        </authorList>
    </citation>
    <scope>NUCLEOTIDE SEQUENCE [LARGE SCALE GENOMIC DNA]</scope>
</reference>
<dbReference type="EMBL" id="MGLG01000023">
    <property type="protein sequence ID" value="OGN41234.1"/>
    <property type="molecule type" value="Genomic_DNA"/>
</dbReference>
<sequence length="264" mass="30357">MENLINLIRSRAAYRPSIFKEPLCITLHSAKGTTIILLGVFHSSFVAESSQVDLLQTQWNIFIKLYGNKIVLAEKPKPKAQLENFAETLKRFGESGAVHWLAQRDNIQSYCPEPDHSGVLKYLMKQFQAEDVVFAYILSTVEWRQKLSPPQTAQQMISSGITYWNRYTKLLKFTLTEEWFMNRFDREFPNTELEDDNAYRAAISSLSGKTIFNKIMTEKGRYRDIALLQAIKNDVDAGCHLFVVYGHTHIWAIESAVQVAIQNK</sequence>